<dbReference type="SUPFAM" id="SSF52799">
    <property type="entry name" value="(Phosphotyrosine protein) phosphatases II"/>
    <property type="match status" value="1"/>
</dbReference>
<dbReference type="GO" id="GO:0004721">
    <property type="term" value="F:phosphoprotein phosphatase activity"/>
    <property type="evidence" value="ECO:0007669"/>
    <property type="project" value="InterPro"/>
</dbReference>
<feature type="domain" description="Tyrosine specific protein phosphatases" evidence="2">
    <location>
        <begin position="135"/>
        <end position="196"/>
    </location>
</feature>
<dbReference type="PANTHER" id="PTHR31126">
    <property type="entry name" value="TYROSINE-PROTEIN PHOSPHATASE"/>
    <property type="match status" value="1"/>
</dbReference>
<dbReference type="PANTHER" id="PTHR31126:SF1">
    <property type="entry name" value="TYROSINE SPECIFIC PROTEIN PHOSPHATASES DOMAIN-CONTAINING PROTEIN"/>
    <property type="match status" value="1"/>
</dbReference>
<dbReference type="AlphaFoldDB" id="A0A1V2IHF2"/>
<accession>A0A1V2IHF2</accession>
<dbReference type="InterPro" id="IPR000387">
    <property type="entry name" value="Tyr_Pase_dom"/>
</dbReference>
<keyword evidence="4" id="KW-1185">Reference proteome</keyword>
<protein>
    <submittedName>
        <fullName evidence="3">Protein tyrosine phosphatase</fullName>
    </submittedName>
</protein>
<dbReference type="InterPro" id="IPR016130">
    <property type="entry name" value="Tyr_Pase_AS"/>
</dbReference>
<organism evidence="3 4">
    <name type="scientific">Pseudofrankia asymbiotica</name>
    <dbReference type="NCBI Taxonomy" id="1834516"/>
    <lineage>
        <taxon>Bacteria</taxon>
        <taxon>Bacillati</taxon>
        <taxon>Actinomycetota</taxon>
        <taxon>Actinomycetes</taxon>
        <taxon>Frankiales</taxon>
        <taxon>Frankiaceae</taxon>
        <taxon>Pseudofrankia</taxon>
    </lineage>
</organism>
<evidence type="ECO:0000313" key="4">
    <source>
        <dbReference type="Proteomes" id="UP000188929"/>
    </source>
</evidence>
<evidence type="ECO:0000259" key="2">
    <source>
        <dbReference type="PROSITE" id="PS50056"/>
    </source>
</evidence>
<dbReference type="InterPro" id="IPR026893">
    <property type="entry name" value="Tyr/Ser_Pase_IphP-type"/>
</dbReference>
<dbReference type="PROSITE" id="PS00383">
    <property type="entry name" value="TYR_PHOSPHATASE_1"/>
    <property type="match status" value="1"/>
</dbReference>
<sequence length="262" mass="28490">MTTAHHEPSWIELTGAHNVRDLGGLPAAGGTVRPRVLLRGDNLDSLTTEDVALLRDDVGLRGVVDLRAPFENPREAEWFPQLGVTWLHEPLMDFTGLSDQRALRDRIGNDYTSFYAYMLEWSGAGLARILEFLVSGPRTPALVHCAAGKDRTGIVTSVLLAVAGVDRDAIVADYLATEQRIQAVREALAQREEYRHLREQAASNQSTGATGSLGSLSLDPRAIITVLDTVEAAPGGPAGFLIANGATQEQIDRWREMIIEPS</sequence>
<dbReference type="InterPro" id="IPR029021">
    <property type="entry name" value="Prot-tyrosine_phosphatase-like"/>
</dbReference>
<dbReference type="Pfam" id="PF13350">
    <property type="entry name" value="Y_phosphatase3"/>
    <property type="match status" value="1"/>
</dbReference>
<reference evidence="4" key="1">
    <citation type="submission" date="2016-10" db="EMBL/GenBank/DDBJ databases">
        <title>Frankia sp. NRRL B-16386 Genome sequencing.</title>
        <authorList>
            <person name="Ghodhbane-Gtari F."/>
            <person name="Swanson E."/>
            <person name="Gueddou A."/>
            <person name="Hezbri K."/>
            <person name="Ktari K."/>
            <person name="Nouioui I."/>
            <person name="Morris K."/>
            <person name="Simpson S."/>
            <person name="Abebe-Akele F."/>
            <person name="Thomas K."/>
            <person name="Gtari M."/>
            <person name="Tisa L.S."/>
        </authorList>
    </citation>
    <scope>NUCLEOTIDE SEQUENCE [LARGE SCALE GENOMIC DNA]</scope>
    <source>
        <strain evidence="4">NRRL B-16386</strain>
    </source>
</reference>
<name>A0A1V2IHF2_9ACTN</name>
<dbReference type="RefSeq" id="WP_076814064.1">
    <property type="nucleotide sequence ID" value="NZ_MOMC01000010.1"/>
</dbReference>
<proteinExistence type="inferred from homology"/>
<dbReference type="Proteomes" id="UP000188929">
    <property type="component" value="Unassembled WGS sequence"/>
</dbReference>
<comment type="caution">
    <text evidence="3">The sequence shown here is derived from an EMBL/GenBank/DDBJ whole genome shotgun (WGS) entry which is preliminary data.</text>
</comment>
<evidence type="ECO:0000256" key="1">
    <source>
        <dbReference type="ARBA" id="ARBA00009580"/>
    </source>
</evidence>
<dbReference type="PROSITE" id="PS50056">
    <property type="entry name" value="TYR_PHOSPHATASE_2"/>
    <property type="match status" value="1"/>
</dbReference>
<dbReference type="Gene3D" id="3.90.190.10">
    <property type="entry name" value="Protein tyrosine phosphatase superfamily"/>
    <property type="match status" value="1"/>
</dbReference>
<gene>
    <name evidence="3" type="ORF">BL253_05140</name>
</gene>
<dbReference type="EMBL" id="MOMC01000010">
    <property type="protein sequence ID" value="ONH32420.1"/>
    <property type="molecule type" value="Genomic_DNA"/>
</dbReference>
<evidence type="ECO:0000313" key="3">
    <source>
        <dbReference type="EMBL" id="ONH32420.1"/>
    </source>
</evidence>
<dbReference type="OrthoDB" id="1188001at2"/>
<dbReference type="STRING" id="1834516.BL253_05140"/>
<comment type="similarity">
    <text evidence="1">Belongs to the protein-tyrosine phosphatase family.</text>
</comment>